<organism evidence="4 5">
    <name type="scientific">Parafrankia irregularis</name>
    <dbReference type="NCBI Taxonomy" id="795642"/>
    <lineage>
        <taxon>Bacteria</taxon>
        <taxon>Bacillati</taxon>
        <taxon>Actinomycetota</taxon>
        <taxon>Actinomycetes</taxon>
        <taxon>Frankiales</taxon>
        <taxon>Frankiaceae</taxon>
        <taxon>Parafrankia</taxon>
    </lineage>
</organism>
<keyword evidence="2" id="KW-0812">Transmembrane</keyword>
<evidence type="ECO:0000256" key="1">
    <source>
        <dbReference type="SAM" id="MobiDB-lite"/>
    </source>
</evidence>
<dbReference type="AlphaFoldDB" id="A0A0S4QJ72"/>
<dbReference type="SUPFAM" id="SSF55073">
    <property type="entry name" value="Nucleotide cyclase"/>
    <property type="match status" value="1"/>
</dbReference>
<evidence type="ECO:0000259" key="3">
    <source>
        <dbReference type="PROSITE" id="PS50887"/>
    </source>
</evidence>
<dbReference type="PANTHER" id="PTHR46663:SF4">
    <property type="entry name" value="DIGUANYLATE CYCLASE DGCT-RELATED"/>
    <property type="match status" value="1"/>
</dbReference>
<dbReference type="InterPro" id="IPR029787">
    <property type="entry name" value="Nucleotide_cyclase"/>
</dbReference>
<dbReference type="CDD" id="cd01949">
    <property type="entry name" value="GGDEF"/>
    <property type="match status" value="1"/>
</dbReference>
<dbReference type="NCBIfam" id="TIGR00254">
    <property type="entry name" value="GGDEF"/>
    <property type="match status" value="1"/>
</dbReference>
<dbReference type="InterPro" id="IPR000160">
    <property type="entry name" value="GGDEF_dom"/>
</dbReference>
<name>A0A0S4QJ72_9ACTN</name>
<evidence type="ECO:0000313" key="4">
    <source>
        <dbReference type="EMBL" id="CUU55122.1"/>
    </source>
</evidence>
<dbReference type="PANTHER" id="PTHR46663">
    <property type="entry name" value="DIGUANYLATE CYCLASE DGCT-RELATED"/>
    <property type="match status" value="1"/>
</dbReference>
<dbReference type="EMBL" id="FAOZ01000004">
    <property type="protein sequence ID" value="CUU55122.1"/>
    <property type="molecule type" value="Genomic_DNA"/>
</dbReference>
<evidence type="ECO:0000256" key="2">
    <source>
        <dbReference type="SAM" id="Phobius"/>
    </source>
</evidence>
<feature type="transmembrane region" description="Helical" evidence="2">
    <location>
        <begin position="104"/>
        <end position="122"/>
    </location>
</feature>
<evidence type="ECO:0000313" key="5">
    <source>
        <dbReference type="Proteomes" id="UP000198802"/>
    </source>
</evidence>
<dbReference type="PROSITE" id="PS50887">
    <property type="entry name" value="GGDEF"/>
    <property type="match status" value="1"/>
</dbReference>
<dbReference type="Gene3D" id="3.30.70.270">
    <property type="match status" value="1"/>
</dbReference>
<dbReference type="Proteomes" id="UP000198802">
    <property type="component" value="Unassembled WGS sequence"/>
</dbReference>
<feature type="transmembrane region" description="Helical" evidence="2">
    <location>
        <begin position="142"/>
        <end position="161"/>
    </location>
</feature>
<gene>
    <name evidence="4" type="ORF">Ga0074812_104203</name>
</gene>
<dbReference type="SMART" id="SM00267">
    <property type="entry name" value="GGDEF"/>
    <property type="match status" value="1"/>
</dbReference>
<feature type="transmembrane region" description="Helical" evidence="2">
    <location>
        <begin position="43"/>
        <end position="64"/>
    </location>
</feature>
<feature type="transmembrane region" description="Helical" evidence="2">
    <location>
        <begin position="331"/>
        <end position="349"/>
    </location>
</feature>
<feature type="transmembrane region" description="Helical" evidence="2">
    <location>
        <begin position="284"/>
        <end position="302"/>
    </location>
</feature>
<feature type="domain" description="GGDEF" evidence="3">
    <location>
        <begin position="432"/>
        <end position="571"/>
    </location>
</feature>
<feature type="region of interest" description="Disordered" evidence="1">
    <location>
        <begin position="1"/>
        <end position="28"/>
    </location>
</feature>
<keyword evidence="2" id="KW-0472">Membrane</keyword>
<dbReference type="InterPro" id="IPR043128">
    <property type="entry name" value="Rev_trsase/Diguanyl_cyclase"/>
</dbReference>
<proteinExistence type="predicted"/>
<feature type="transmembrane region" description="Helical" evidence="2">
    <location>
        <begin position="182"/>
        <end position="203"/>
    </location>
</feature>
<reference evidence="5" key="1">
    <citation type="submission" date="2015-11" db="EMBL/GenBank/DDBJ databases">
        <authorList>
            <person name="Varghese N."/>
        </authorList>
    </citation>
    <scope>NUCLEOTIDE SEQUENCE [LARGE SCALE GENOMIC DNA]</scope>
    <source>
        <strain evidence="5">DSM 45899</strain>
    </source>
</reference>
<feature type="transmembrane region" description="Helical" evidence="2">
    <location>
        <begin position="250"/>
        <end position="272"/>
    </location>
</feature>
<feature type="transmembrane region" description="Helical" evidence="2">
    <location>
        <begin position="215"/>
        <end position="238"/>
    </location>
</feature>
<dbReference type="FunFam" id="3.30.70.270:FF:000001">
    <property type="entry name" value="Diguanylate cyclase domain protein"/>
    <property type="match status" value="1"/>
</dbReference>
<dbReference type="Pfam" id="PF00990">
    <property type="entry name" value="GGDEF"/>
    <property type="match status" value="1"/>
</dbReference>
<accession>A0A0S4QJ72</accession>
<keyword evidence="5" id="KW-1185">Reference proteome</keyword>
<dbReference type="InterPro" id="IPR052163">
    <property type="entry name" value="DGC-Regulatory_Protein"/>
</dbReference>
<feature type="region of interest" description="Disordered" evidence="1">
    <location>
        <begin position="552"/>
        <end position="575"/>
    </location>
</feature>
<keyword evidence="2" id="KW-1133">Transmembrane helix</keyword>
<sequence>MEDGGIETRSGRTPRMDDSRRAGAAGGASAVATQVRPVNERTFHVLFVPVLTLLALSATGQLALPGQPRLIAQAATVLTCSVVTTSLAIIGIVRTRGVDRRWRLLVAAGPLSSIPAAVEWTIQYSSGNPMTLQFTPIEGLFLLAPVLTTVGLICMPAAPVADGRPTRAPPQHATRWTPRYSHTIITLDSLLIVLSMLLIAWYAQLRDLTPTVVTGTSFIIAVAFILTAAMMLVVLILVAAFRQPHNGRALALLACGIIATAVSETALVRLSLPGEVDVRATVQQWIGAAAGPLLVAFAMIAPERAPAQPPLRGRGTAPTSRRRRRPEIRPWLHAYLPYLPLSLAASLVLATAVRDGALRDLPLYLAIGLAALVSLRQIVSVTENRRLVADVKLAHHRLQYQADHDGLTGLANRALFTRELEHAVATHQDHGRPVVVLFCDIDHFKAVNDTHGHHAGDQLLRTVAARLHTAVRQDDLAARLGGDEFAVLLADSGPDPDTSPRVAGEQCARRIKAAMAKPVALSGHTAQIQISIGLALADGRPTSAEHILHQADTAMYHSKRRRKEKNGSSRSVHPG</sequence>
<feature type="transmembrane region" description="Helical" evidence="2">
    <location>
        <begin position="70"/>
        <end position="92"/>
    </location>
</feature>
<protein>
    <submittedName>
        <fullName evidence="4">Diguanylate cyclase (GGDEF) domain-containing protein</fullName>
    </submittedName>
</protein>